<dbReference type="Gene3D" id="3.30.70.270">
    <property type="match status" value="1"/>
</dbReference>
<dbReference type="SMART" id="SM00267">
    <property type="entry name" value="GGDEF"/>
    <property type="match status" value="1"/>
</dbReference>
<feature type="domain" description="GGDEF" evidence="2">
    <location>
        <begin position="227"/>
        <end position="358"/>
    </location>
</feature>
<sequence length="363" mass="41663">MFRQYVKRLREPSGRALECMLFFIVINLIFTIIFDLNVYHTLTQNLLHTVPVWLQLLVLFITKMVVDKLPSPLKYFAGIAGIAGISIIPVLAHPESNTLFLILAAPILLSAFSFEYKKIAFGYICSMITLIVSYWYVDSIRSLQTEELLMLIIYHFFLTILMCSIVQYNRLLMNHLEKSLKNNEQLMIQNVAMEYLNKTDPLTGLYNHMTFQEYLDKLIVHSEDNPFRIHLALIDVDNFKCVNDIYGHRAGDIVLKNVSTIIQKHAGPNDFAARYGGEEFAVIFTEKKTAEVFATVESIRREISAHTYERLNNSAVTISTGINKYQQSKGKENFFQGADTALYTAKRTGKNKTVLHSDQEFNM</sequence>
<keyword evidence="1" id="KW-1133">Transmembrane helix</keyword>
<keyword evidence="4" id="KW-1185">Reference proteome</keyword>
<feature type="transmembrane region" description="Helical" evidence="1">
    <location>
        <begin position="98"/>
        <end position="114"/>
    </location>
</feature>
<dbReference type="PANTHER" id="PTHR45138">
    <property type="entry name" value="REGULATORY COMPONENTS OF SENSORY TRANSDUCTION SYSTEM"/>
    <property type="match status" value="1"/>
</dbReference>
<evidence type="ECO:0000259" key="2">
    <source>
        <dbReference type="PROSITE" id="PS50887"/>
    </source>
</evidence>
<reference evidence="3 4" key="1">
    <citation type="submission" date="2024-09" db="EMBL/GenBank/DDBJ databases">
        <title>Paenibacillus zeirhizospherea sp. nov., isolated from surface of the maize (Zea mays) roots in a horticulture field, Hungary.</title>
        <authorList>
            <person name="Marton D."/>
            <person name="Farkas M."/>
            <person name="Bedics A."/>
            <person name="Toth E."/>
            <person name="Tancsics A."/>
            <person name="Boka K."/>
            <person name="Maroti G."/>
            <person name="Kriszt B."/>
            <person name="Cserhati M."/>
        </authorList>
    </citation>
    <scope>NUCLEOTIDE SEQUENCE [LARGE SCALE GENOMIC DNA]</scope>
    <source>
        <strain evidence="3 4">KCTC 33519</strain>
    </source>
</reference>
<evidence type="ECO:0000256" key="1">
    <source>
        <dbReference type="SAM" id="Phobius"/>
    </source>
</evidence>
<dbReference type="InterPro" id="IPR050469">
    <property type="entry name" value="Diguanylate_Cyclase"/>
</dbReference>
<organism evidence="3 4">
    <name type="scientific">Paenibacillus enshidis</name>
    <dbReference type="NCBI Taxonomy" id="1458439"/>
    <lineage>
        <taxon>Bacteria</taxon>
        <taxon>Bacillati</taxon>
        <taxon>Bacillota</taxon>
        <taxon>Bacilli</taxon>
        <taxon>Bacillales</taxon>
        <taxon>Paenibacillaceae</taxon>
        <taxon>Paenibacillus</taxon>
    </lineage>
</organism>
<feature type="transmembrane region" description="Helical" evidence="1">
    <location>
        <begin position="121"/>
        <end position="137"/>
    </location>
</feature>
<evidence type="ECO:0000313" key="3">
    <source>
        <dbReference type="EMBL" id="MFB5267978.1"/>
    </source>
</evidence>
<dbReference type="CDD" id="cd01949">
    <property type="entry name" value="GGDEF"/>
    <property type="match status" value="1"/>
</dbReference>
<dbReference type="EMBL" id="JBHHMI010000011">
    <property type="protein sequence ID" value="MFB5267978.1"/>
    <property type="molecule type" value="Genomic_DNA"/>
</dbReference>
<dbReference type="Pfam" id="PF00990">
    <property type="entry name" value="GGDEF"/>
    <property type="match status" value="1"/>
</dbReference>
<gene>
    <name evidence="3" type="ORF">ACE41H_14515</name>
</gene>
<feature type="transmembrane region" description="Helical" evidence="1">
    <location>
        <begin position="46"/>
        <end position="66"/>
    </location>
</feature>
<name>A0ABV5AUU1_9BACL</name>
<protein>
    <submittedName>
        <fullName evidence="3">GGDEF domain-containing protein</fullName>
    </submittedName>
</protein>
<keyword evidence="1" id="KW-0472">Membrane</keyword>
<feature type="transmembrane region" description="Helical" evidence="1">
    <location>
        <begin position="73"/>
        <end position="92"/>
    </location>
</feature>
<dbReference type="InterPro" id="IPR000160">
    <property type="entry name" value="GGDEF_dom"/>
</dbReference>
<feature type="transmembrane region" description="Helical" evidence="1">
    <location>
        <begin position="149"/>
        <end position="168"/>
    </location>
</feature>
<comment type="caution">
    <text evidence="3">The sequence shown here is derived from an EMBL/GenBank/DDBJ whole genome shotgun (WGS) entry which is preliminary data.</text>
</comment>
<proteinExistence type="predicted"/>
<dbReference type="InterPro" id="IPR043128">
    <property type="entry name" value="Rev_trsase/Diguanyl_cyclase"/>
</dbReference>
<dbReference type="NCBIfam" id="TIGR00254">
    <property type="entry name" value="GGDEF"/>
    <property type="match status" value="1"/>
</dbReference>
<keyword evidence="1" id="KW-0812">Transmembrane</keyword>
<dbReference type="PANTHER" id="PTHR45138:SF9">
    <property type="entry name" value="DIGUANYLATE CYCLASE DGCM-RELATED"/>
    <property type="match status" value="1"/>
</dbReference>
<dbReference type="SUPFAM" id="SSF55073">
    <property type="entry name" value="Nucleotide cyclase"/>
    <property type="match status" value="1"/>
</dbReference>
<dbReference type="PROSITE" id="PS50887">
    <property type="entry name" value="GGDEF"/>
    <property type="match status" value="1"/>
</dbReference>
<dbReference type="Proteomes" id="UP001580346">
    <property type="component" value="Unassembled WGS sequence"/>
</dbReference>
<accession>A0ABV5AUU1</accession>
<evidence type="ECO:0000313" key="4">
    <source>
        <dbReference type="Proteomes" id="UP001580346"/>
    </source>
</evidence>
<feature type="transmembrane region" description="Helical" evidence="1">
    <location>
        <begin position="21"/>
        <end position="40"/>
    </location>
</feature>
<dbReference type="InterPro" id="IPR029787">
    <property type="entry name" value="Nucleotide_cyclase"/>
</dbReference>
<dbReference type="RefSeq" id="WP_375356035.1">
    <property type="nucleotide sequence ID" value="NZ_JBHHMI010000011.1"/>
</dbReference>